<name>A0A835BJN7_9POAL</name>
<dbReference type="Proteomes" id="UP000636709">
    <property type="component" value="Unassembled WGS sequence"/>
</dbReference>
<sequence>MVIMEKDAGDDNHTATVMVVIFEAGSRDALEARTSPVSPCSAARRTWGELGVCTEGAVLSGLGAFLPGTLEATFPGETVAVSRTGMYILLFAHYDAPPPRSPAGRTIWKNSSGVRRSRSVLLLSADHGHAAMGHGAVTSALASLKSARVAGLGAAFFAAAEGLDRPLVVAGEEAVPGALHGVLIPEHAGHLAGVEEHDEAHHEHNTKFGGAPPTPGNGRCGFISKEIVEASHLLVGRDLLDRCTTSCRVRMRRVFCLLEKQREVRASLVCQLTSDEVNQRQNYSVFVGRPLVVFAAGCRRRALLDVLGLRASILVTTAVPPNCNPVDYGPTASRSRRPRTLKPLYVAAPPIERITALKKNGAATVDVEEGEGEQMAPDAGGKLWPPEILACAAD</sequence>
<protein>
    <submittedName>
        <fullName evidence="1">Uncharacterized protein</fullName>
    </submittedName>
</protein>
<dbReference type="AlphaFoldDB" id="A0A835BJN7"/>
<gene>
    <name evidence="1" type="ORF">HU200_033358</name>
</gene>
<keyword evidence="2" id="KW-1185">Reference proteome</keyword>
<organism evidence="1 2">
    <name type="scientific">Digitaria exilis</name>
    <dbReference type="NCBI Taxonomy" id="1010633"/>
    <lineage>
        <taxon>Eukaryota</taxon>
        <taxon>Viridiplantae</taxon>
        <taxon>Streptophyta</taxon>
        <taxon>Embryophyta</taxon>
        <taxon>Tracheophyta</taxon>
        <taxon>Spermatophyta</taxon>
        <taxon>Magnoliopsida</taxon>
        <taxon>Liliopsida</taxon>
        <taxon>Poales</taxon>
        <taxon>Poaceae</taxon>
        <taxon>PACMAD clade</taxon>
        <taxon>Panicoideae</taxon>
        <taxon>Panicodae</taxon>
        <taxon>Paniceae</taxon>
        <taxon>Anthephorinae</taxon>
        <taxon>Digitaria</taxon>
    </lineage>
</organism>
<dbReference type="OrthoDB" id="19932at2759"/>
<evidence type="ECO:0000313" key="2">
    <source>
        <dbReference type="Proteomes" id="UP000636709"/>
    </source>
</evidence>
<accession>A0A835BJN7</accession>
<comment type="caution">
    <text evidence="1">The sequence shown here is derived from an EMBL/GenBank/DDBJ whole genome shotgun (WGS) entry which is preliminary data.</text>
</comment>
<dbReference type="EMBL" id="JACEFO010001795">
    <property type="protein sequence ID" value="KAF8702019.1"/>
    <property type="molecule type" value="Genomic_DNA"/>
</dbReference>
<reference evidence="1" key="1">
    <citation type="submission" date="2020-07" db="EMBL/GenBank/DDBJ databases">
        <title>Genome sequence and genetic diversity analysis of an under-domesticated orphan crop, white fonio (Digitaria exilis).</title>
        <authorList>
            <person name="Bennetzen J.L."/>
            <person name="Chen S."/>
            <person name="Ma X."/>
            <person name="Wang X."/>
            <person name="Yssel A.E.J."/>
            <person name="Chaluvadi S.R."/>
            <person name="Johnson M."/>
            <person name="Gangashetty P."/>
            <person name="Hamidou F."/>
            <person name="Sanogo M.D."/>
            <person name="Zwaenepoel A."/>
            <person name="Wallace J."/>
            <person name="Van De Peer Y."/>
            <person name="Van Deynze A."/>
        </authorList>
    </citation>
    <scope>NUCLEOTIDE SEQUENCE</scope>
    <source>
        <tissue evidence="1">Leaves</tissue>
    </source>
</reference>
<evidence type="ECO:0000313" key="1">
    <source>
        <dbReference type="EMBL" id="KAF8702019.1"/>
    </source>
</evidence>
<proteinExistence type="predicted"/>